<dbReference type="PROSITE" id="PS51192">
    <property type="entry name" value="HELICASE_ATP_BIND_1"/>
    <property type="match status" value="1"/>
</dbReference>
<dbReference type="InterPro" id="IPR001650">
    <property type="entry name" value="Helicase_C-like"/>
</dbReference>
<dbReference type="CDD" id="cd18793">
    <property type="entry name" value="SF2_C_SNF"/>
    <property type="match status" value="1"/>
</dbReference>
<evidence type="ECO:0000256" key="3">
    <source>
        <dbReference type="ARBA" id="ARBA00022840"/>
    </source>
</evidence>
<name>A0A6C0L5H6_9ZZZZ</name>
<dbReference type="SMART" id="SM00487">
    <property type="entry name" value="DEXDc"/>
    <property type="match status" value="1"/>
</dbReference>
<dbReference type="GO" id="GO:0008094">
    <property type="term" value="F:ATP-dependent activity, acting on DNA"/>
    <property type="evidence" value="ECO:0007669"/>
    <property type="project" value="TreeGrafter"/>
</dbReference>
<dbReference type="InterPro" id="IPR038718">
    <property type="entry name" value="SNF2-like_sf"/>
</dbReference>
<dbReference type="PANTHER" id="PTHR45626">
    <property type="entry name" value="TRANSCRIPTION TERMINATION FACTOR 2-RELATED"/>
    <property type="match status" value="1"/>
</dbReference>
<reference evidence="6" key="1">
    <citation type="journal article" date="2020" name="Nature">
        <title>Giant virus diversity and host interactions through global metagenomics.</title>
        <authorList>
            <person name="Schulz F."/>
            <person name="Roux S."/>
            <person name="Paez-Espino D."/>
            <person name="Jungbluth S."/>
            <person name="Walsh D.A."/>
            <person name="Denef V.J."/>
            <person name="McMahon K.D."/>
            <person name="Konstantinidis K.T."/>
            <person name="Eloe-Fadrosh E.A."/>
            <person name="Kyrpides N.C."/>
            <person name="Woyke T."/>
        </authorList>
    </citation>
    <scope>NUCLEOTIDE SEQUENCE</scope>
    <source>
        <strain evidence="6">GVMAG-M-3300027759-16</strain>
    </source>
</reference>
<dbReference type="Gene3D" id="3.40.50.300">
    <property type="entry name" value="P-loop containing nucleotide triphosphate hydrolases"/>
    <property type="match status" value="1"/>
</dbReference>
<dbReference type="PANTHER" id="PTHR45626:SF14">
    <property type="entry name" value="ATP-DEPENDENT DNA HELICASE (EUROFUNG)"/>
    <property type="match status" value="1"/>
</dbReference>
<proteinExistence type="predicted"/>
<dbReference type="PROSITE" id="PS51194">
    <property type="entry name" value="HELICASE_CTER"/>
    <property type="match status" value="1"/>
</dbReference>
<dbReference type="Gene3D" id="3.40.50.10810">
    <property type="entry name" value="Tandem AAA-ATPase domain"/>
    <property type="match status" value="1"/>
</dbReference>
<dbReference type="GO" id="GO:0005524">
    <property type="term" value="F:ATP binding"/>
    <property type="evidence" value="ECO:0007669"/>
    <property type="project" value="UniProtKB-KW"/>
</dbReference>
<dbReference type="GO" id="GO:0005634">
    <property type="term" value="C:nucleus"/>
    <property type="evidence" value="ECO:0007669"/>
    <property type="project" value="TreeGrafter"/>
</dbReference>
<dbReference type="InterPro" id="IPR000330">
    <property type="entry name" value="SNF2_N"/>
</dbReference>
<dbReference type="InterPro" id="IPR014001">
    <property type="entry name" value="Helicase_ATP-bd"/>
</dbReference>
<dbReference type="InterPro" id="IPR049730">
    <property type="entry name" value="SNF2/RAD54-like_C"/>
</dbReference>
<dbReference type="GO" id="GO:0006281">
    <property type="term" value="P:DNA repair"/>
    <property type="evidence" value="ECO:0007669"/>
    <property type="project" value="TreeGrafter"/>
</dbReference>
<feature type="domain" description="Helicase ATP-binding" evidence="4">
    <location>
        <begin position="28"/>
        <end position="181"/>
    </location>
</feature>
<evidence type="ECO:0000256" key="2">
    <source>
        <dbReference type="ARBA" id="ARBA00022801"/>
    </source>
</evidence>
<keyword evidence="2" id="KW-0378">Hydrolase</keyword>
<feature type="domain" description="Helicase C-terminal" evidence="5">
    <location>
        <begin position="294"/>
        <end position="444"/>
    </location>
</feature>
<dbReference type="SMART" id="SM00490">
    <property type="entry name" value="HELICc"/>
    <property type="match status" value="1"/>
</dbReference>
<dbReference type="EMBL" id="MN740437">
    <property type="protein sequence ID" value="QHU26226.1"/>
    <property type="molecule type" value="Genomic_DNA"/>
</dbReference>
<dbReference type="InterPro" id="IPR027417">
    <property type="entry name" value="P-loop_NTPase"/>
</dbReference>
<dbReference type="GO" id="GO:0016787">
    <property type="term" value="F:hydrolase activity"/>
    <property type="evidence" value="ECO:0007669"/>
    <property type="project" value="UniProtKB-KW"/>
</dbReference>
<keyword evidence="1" id="KW-0547">Nucleotide-binding</keyword>
<dbReference type="Pfam" id="PF00271">
    <property type="entry name" value="Helicase_C"/>
    <property type="match status" value="1"/>
</dbReference>
<organism evidence="6">
    <name type="scientific">viral metagenome</name>
    <dbReference type="NCBI Taxonomy" id="1070528"/>
    <lineage>
        <taxon>unclassified sequences</taxon>
        <taxon>metagenomes</taxon>
        <taxon>organismal metagenomes</taxon>
    </lineage>
</organism>
<dbReference type="SUPFAM" id="SSF52540">
    <property type="entry name" value="P-loop containing nucleoside triphosphate hydrolases"/>
    <property type="match status" value="2"/>
</dbReference>
<evidence type="ECO:0000259" key="5">
    <source>
        <dbReference type="PROSITE" id="PS51194"/>
    </source>
</evidence>
<keyword evidence="3" id="KW-0067">ATP-binding</keyword>
<evidence type="ECO:0000259" key="4">
    <source>
        <dbReference type="PROSITE" id="PS51192"/>
    </source>
</evidence>
<accession>A0A6C0L5H6</accession>
<evidence type="ECO:0000313" key="6">
    <source>
        <dbReference type="EMBL" id="QHU26226.1"/>
    </source>
</evidence>
<evidence type="ECO:0000256" key="1">
    <source>
        <dbReference type="ARBA" id="ARBA00022741"/>
    </source>
</evidence>
<dbReference type="InterPro" id="IPR050628">
    <property type="entry name" value="SNF2_RAD54_helicase_TF"/>
</dbReference>
<sequence>MFAASKLLTTPGRQYKPHQLVGINWMLKRESATPSGGLLCDDMGLGKTEQILGLILNTPKASTLLLCPKPLIAQWVRDCIRCKFAVHVASKGDWSPVNKTESLHRVYITNYDTVSSKQYLFTQPFDRLCLDEAHQYLCNRNGKMYQRVSSIKRESTWPISATPVVNSTKDLVNLLSLVGFSSDLDLQPLIGEALLHRSMEELRPVLTNLPAAAHHTVVSLDFETEEEREFYQGIQGKLVKRWRSLDRDQTTMRFQLLMKLRQLSIHPQIYIGARKREPFGYARDSWYAPSTKFTAIQKLVNGQTGVRWIIFCQFRDEMDLLENELSDYTVIQYHGGLTEEQKVAALKATEEPVEGNMVLLLNIKSGGVGLNLQHFTNIIFVSPWWTSALMRQAVGRAVRIGQTEKVRVYHMVLKEEETLNIDAMMRERMEEKEELLVEVLKAASRGLAFAYQLTKCYEERQEESMEPETPIAG</sequence>
<dbReference type="Pfam" id="PF00176">
    <property type="entry name" value="SNF2-rel_dom"/>
    <property type="match status" value="1"/>
</dbReference>
<dbReference type="AlphaFoldDB" id="A0A6C0L5H6"/>
<evidence type="ECO:0008006" key="7">
    <source>
        <dbReference type="Google" id="ProtNLM"/>
    </source>
</evidence>
<protein>
    <recommendedName>
        <fullName evidence="7">Helicase</fullName>
    </recommendedName>
</protein>